<organism evidence="4 5">
    <name type="scientific">Porites lobata</name>
    <dbReference type="NCBI Taxonomy" id="104759"/>
    <lineage>
        <taxon>Eukaryota</taxon>
        <taxon>Metazoa</taxon>
        <taxon>Cnidaria</taxon>
        <taxon>Anthozoa</taxon>
        <taxon>Hexacorallia</taxon>
        <taxon>Scleractinia</taxon>
        <taxon>Fungiina</taxon>
        <taxon>Poritidae</taxon>
        <taxon>Porites</taxon>
    </lineage>
</organism>
<feature type="transmembrane region" description="Helical" evidence="3">
    <location>
        <begin position="222"/>
        <end position="244"/>
    </location>
</feature>
<keyword evidence="3" id="KW-0812">Transmembrane</keyword>
<dbReference type="EMBL" id="CALNXK010000234">
    <property type="protein sequence ID" value="CAH3178033.1"/>
    <property type="molecule type" value="Genomic_DNA"/>
</dbReference>
<keyword evidence="3" id="KW-1133">Transmembrane helix</keyword>
<name>A0ABN8RGW9_9CNID</name>
<evidence type="ECO:0000256" key="2">
    <source>
        <dbReference type="SAM" id="MobiDB-lite"/>
    </source>
</evidence>
<accession>A0ABN8RGW9</accession>
<evidence type="ECO:0000256" key="1">
    <source>
        <dbReference type="SAM" id="Coils"/>
    </source>
</evidence>
<protein>
    <submittedName>
        <fullName evidence="4">Uncharacterized protein</fullName>
    </submittedName>
</protein>
<evidence type="ECO:0000313" key="4">
    <source>
        <dbReference type="EMBL" id="CAH3178033.1"/>
    </source>
</evidence>
<feature type="coiled-coil region" evidence="1">
    <location>
        <begin position="155"/>
        <end position="221"/>
    </location>
</feature>
<feature type="coiled-coil region" evidence="1">
    <location>
        <begin position="78"/>
        <end position="113"/>
    </location>
</feature>
<proteinExistence type="predicted"/>
<keyword evidence="5" id="KW-1185">Reference proteome</keyword>
<comment type="caution">
    <text evidence="4">The sequence shown here is derived from an EMBL/GenBank/DDBJ whole genome shotgun (WGS) entry which is preliminary data.</text>
</comment>
<evidence type="ECO:0000256" key="3">
    <source>
        <dbReference type="SAM" id="Phobius"/>
    </source>
</evidence>
<evidence type="ECO:0000313" key="5">
    <source>
        <dbReference type="Proteomes" id="UP001159405"/>
    </source>
</evidence>
<feature type="compositionally biased region" description="Basic and acidic residues" evidence="2">
    <location>
        <begin position="31"/>
        <end position="51"/>
    </location>
</feature>
<dbReference type="Proteomes" id="UP001159405">
    <property type="component" value="Unassembled WGS sequence"/>
</dbReference>
<feature type="region of interest" description="Disordered" evidence="2">
    <location>
        <begin position="17"/>
        <end position="57"/>
    </location>
</feature>
<gene>
    <name evidence="4" type="ORF">PLOB_00020116</name>
</gene>
<sequence length="247" mass="29348">MGQLAVKFKEWREKLELSHEKTKHASSQNSRQEKRSLTWESRDTSPTRDDGSNSSYGQELFQKLDKLESVMENQRKFLEDHDIKIQEIENVINKIMKDKRRQEEDQIETTEIQLKPETLFERLVRPPANEQEDQAATRDLWKMFECHEQILNEHEKRLENNITKIEIIREILEQQKGKQEKSVIKKLKEYEGLLKKRCESYEELKKEVEEQLQIHQKLQDNLLAGFLVGFVIMVLICMLPRTLLASG</sequence>
<reference evidence="4 5" key="1">
    <citation type="submission" date="2022-05" db="EMBL/GenBank/DDBJ databases">
        <authorList>
            <consortium name="Genoscope - CEA"/>
            <person name="William W."/>
        </authorList>
    </citation>
    <scope>NUCLEOTIDE SEQUENCE [LARGE SCALE GENOMIC DNA]</scope>
</reference>
<keyword evidence="1" id="KW-0175">Coiled coil</keyword>
<keyword evidence="3" id="KW-0472">Membrane</keyword>